<dbReference type="InterPro" id="IPR006063">
    <property type="entry name" value="HisA_bact_arch"/>
</dbReference>
<comment type="similarity">
    <text evidence="4 9 10">Belongs to the HisA/HisF family.</text>
</comment>
<dbReference type="GO" id="GO:0005737">
    <property type="term" value="C:cytoplasm"/>
    <property type="evidence" value="ECO:0007669"/>
    <property type="project" value="UniProtKB-SubCell"/>
</dbReference>
<keyword evidence="6 9" id="KW-0028">Amino-acid biosynthesis</keyword>
<dbReference type="InterPro" id="IPR006062">
    <property type="entry name" value="His_biosynth"/>
</dbReference>
<dbReference type="Gene3D" id="3.20.20.70">
    <property type="entry name" value="Aldolase class I"/>
    <property type="match status" value="1"/>
</dbReference>
<evidence type="ECO:0000256" key="6">
    <source>
        <dbReference type="ARBA" id="ARBA00022605"/>
    </source>
</evidence>
<reference evidence="12 13" key="1">
    <citation type="submission" date="2018-12" db="EMBL/GenBank/DDBJ databases">
        <authorList>
            <person name="Chong R.A."/>
        </authorList>
    </citation>
    <scope>NUCLEOTIDE SEQUENCE [LARGE SCALE GENOMIC DNA]</scope>
    <source>
        <strain evidence="12 13">Ane</strain>
    </source>
</reference>
<evidence type="ECO:0000256" key="2">
    <source>
        <dbReference type="ARBA" id="ARBA00004496"/>
    </source>
</evidence>
<dbReference type="PANTHER" id="PTHR43090:SF2">
    <property type="entry name" value="1-(5-PHOSPHORIBOSYL)-5-[(5-PHOSPHORIBOSYLAMINO)METHYLIDENEAMINO] IMIDAZOLE-4-CARBOXAMIDE ISOMERASE"/>
    <property type="match status" value="1"/>
</dbReference>
<dbReference type="InterPro" id="IPR011060">
    <property type="entry name" value="RibuloseP-bd_barrel"/>
</dbReference>
<dbReference type="Proteomes" id="UP000298791">
    <property type="component" value="Chromosome"/>
</dbReference>
<dbReference type="PANTHER" id="PTHR43090">
    <property type="entry name" value="1-(5-PHOSPHORIBOSYL)-5-[(5-PHOSPHORIBOSYLAMINO)METHYLIDENEAMINO] IMIDAZOLE-4-CARBOXAMIDE ISOMERASE"/>
    <property type="match status" value="1"/>
</dbReference>
<evidence type="ECO:0000256" key="3">
    <source>
        <dbReference type="ARBA" id="ARBA00005133"/>
    </source>
</evidence>
<keyword evidence="8 9" id="KW-0413">Isomerase</keyword>
<dbReference type="InterPro" id="IPR023016">
    <property type="entry name" value="HisA/PriA"/>
</dbReference>
<protein>
    <recommendedName>
        <fullName evidence="9 11">1-(5-phosphoribosyl)-5-[(5-phosphoribosylamino)methylideneamino] imidazole-4-carboxamide isomerase</fullName>
        <ecNumber evidence="9 11">5.3.1.16</ecNumber>
    </recommendedName>
    <alternativeName>
        <fullName evidence="9">Phosphoribosylformimino-5-aminoimidazole carboxamide ribotide isomerase</fullName>
    </alternativeName>
</protein>
<keyword evidence="5 9" id="KW-0963">Cytoplasm</keyword>
<dbReference type="EC" id="5.3.1.16" evidence="9 11"/>
<dbReference type="CDD" id="cd04732">
    <property type="entry name" value="HisA"/>
    <property type="match status" value="1"/>
</dbReference>
<sequence>MIIPAFDFLDGKAVRLYQGNYLNKKFYDINLYERFIDYKKKGVKIIHLVDLSGTKNIANKQLSFFKDIIYCTQIPIQIGGGIRTEKDINTFFELGVKRVILGSSAITNKNAVKKWLKIYGSNKIVLALDINIINNIKKIAINGWLKETNSTLEEIIDFFSSENLKHVLCTDISKDGTLSGPNIILYEEIVKKFKHIKFQASGGVSKLSDIIALKKTGVNSVIIGRSLLEKKFTIKEALECWPNE</sequence>
<dbReference type="Pfam" id="PF00977">
    <property type="entry name" value="His_biosynth"/>
    <property type="match status" value="1"/>
</dbReference>
<dbReference type="GO" id="GO:0003949">
    <property type="term" value="F:1-(5-phosphoribosyl)-5-[(5-phosphoribosylamino)methylideneamino]imidazole-4-carboxamide isomerase activity"/>
    <property type="evidence" value="ECO:0007669"/>
    <property type="project" value="UniProtKB-UniRule"/>
</dbReference>
<dbReference type="OrthoDB" id="9807749at2"/>
<dbReference type="InterPro" id="IPR013785">
    <property type="entry name" value="Aldolase_TIM"/>
</dbReference>
<reference evidence="12 13" key="2">
    <citation type="submission" date="2019-05" db="EMBL/GenBank/DDBJ databases">
        <title>Genome evolution of the obligate endosymbiont Buchnera aphidicola.</title>
        <authorList>
            <person name="Moran N.A."/>
        </authorList>
    </citation>
    <scope>NUCLEOTIDE SEQUENCE [LARGE SCALE GENOMIC DNA]</scope>
    <source>
        <strain evidence="12 13">Ane</strain>
    </source>
</reference>
<accession>A0A4D6XPZ4</accession>
<organism evidence="12 13">
    <name type="scientific">Buchnera aphidicola</name>
    <name type="common">Aphis nerii</name>
    <dbReference type="NCBI Taxonomy" id="1241835"/>
    <lineage>
        <taxon>Bacteria</taxon>
        <taxon>Pseudomonadati</taxon>
        <taxon>Pseudomonadota</taxon>
        <taxon>Gammaproteobacteria</taxon>
        <taxon>Enterobacterales</taxon>
        <taxon>Erwiniaceae</taxon>
        <taxon>Buchnera</taxon>
    </lineage>
</organism>
<evidence type="ECO:0000256" key="8">
    <source>
        <dbReference type="ARBA" id="ARBA00023235"/>
    </source>
</evidence>
<dbReference type="NCBIfam" id="TIGR00007">
    <property type="entry name" value="1-(5-phosphoribosyl)-5-[(5-phosphoribosylamino)methylideneamino]imidazole-4-carboxamide isomerase"/>
    <property type="match status" value="1"/>
</dbReference>
<evidence type="ECO:0000256" key="10">
    <source>
        <dbReference type="RuleBase" id="RU003657"/>
    </source>
</evidence>
<dbReference type="GO" id="GO:0000105">
    <property type="term" value="P:L-histidine biosynthetic process"/>
    <property type="evidence" value="ECO:0007669"/>
    <property type="project" value="UniProtKB-UniRule"/>
</dbReference>
<dbReference type="GO" id="GO:0000162">
    <property type="term" value="P:L-tryptophan biosynthetic process"/>
    <property type="evidence" value="ECO:0007669"/>
    <property type="project" value="TreeGrafter"/>
</dbReference>
<feature type="active site" description="Proton acceptor" evidence="9">
    <location>
        <position position="7"/>
    </location>
</feature>
<proteinExistence type="inferred from homology"/>
<gene>
    <name evidence="9 12" type="primary">hisA</name>
    <name evidence="12" type="ORF">D9V64_00525</name>
</gene>
<keyword evidence="7 9" id="KW-0368">Histidine biosynthesis</keyword>
<dbReference type="FunFam" id="3.20.20.70:FF:000009">
    <property type="entry name" value="1-(5-phosphoribosyl)-5-[(5-phosphoribosylamino)methylideneamino] imidazole-4-carboxamide isomerase"/>
    <property type="match status" value="1"/>
</dbReference>
<evidence type="ECO:0000313" key="12">
    <source>
        <dbReference type="EMBL" id="QCI18666.1"/>
    </source>
</evidence>
<dbReference type="InterPro" id="IPR044524">
    <property type="entry name" value="Isoase_HisA-like"/>
</dbReference>
<evidence type="ECO:0000256" key="7">
    <source>
        <dbReference type="ARBA" id="ARBA00023102"/>
    </source>
</evidence>
<comment type="subcellular location">
    <subcellularLocation>
        <location evidence="2 9 11">Cytoplasm</location>
    </subcellularLocation>
</comment>
<dbReference type="EMBL" id="CP034885">
    <property type="protein sequence ID" value="QCI18666.1"/>
    <property type="molecule type" value="Genomic_DNA"/>
</dbReference>
<dbReference type="UniPathway" id="UPA00031">
    <property type="reaction ID" value="UER00009"/>
</dbReference>
<evidence type="ECO:0000313" key="13">
    <source>
        <dbReference type="Proteomes" id="UP000298791"/>
    </source>
</evidence>
<feature type="active site" description="Proton donor" evidence="9">
    <location>
        <position position="129"/>
    </location>
</feature>
<evidence type="ECO:0000256" key="9">
    <source>
        <dbReference type="HAMAP-Rule" id="MF_01014"/>
    </source>
</evidence>
<comment type="pathway">
    <text evidence="3 9 11">Amino-acid biosynthesis; L-histidine biosynthesis; L-histidine from 5-phospho-alpha-D-ribose 1-diphosphate: step 4/9.</text>
</comment>
<name>A0A4D6XPZ4_9GAMM</name>
<dbReference type="AlphaFoldDB" id="A0A4D6XPZ4"/>
<evidence type="ECO:0000256" key="1">
    <source>
        <dbReference type="ARBA" id="ARBA00000901"/>
    </source>
</evidence>
<evidence type="ECO:0000256" key="5">
    <source>
        <dbReference type="ARBA" id="ARBA00022490"/>
    </source>
</evidence>
<comment type="catalytic activity">
    <reaction evidence="1 9 11">
        <text>1-(5-phospho-beta-D-ribosyl)-5-[(5-phospho-beta-D-ribosylamino)methylideneamino]imidazole-4-carboxamide = 5-[(5-phospho-1-deoxy-D-ribulos-1-ylimino)methylamino]-1-(5-phospho-beta-D-ribosyl)imidazole-4-carboxamide</text>
        <dbReference type="Rhea" id="RHEA:15469"/>
        <dbReference type="ChEBI" id="CHEBI:58435"/>
        <dbReference type="ChEBI" id="CHEBI:58525"/>
        <dbReference type="EC" id="5.3.1.16"/>
    </reaction>
</comment>
<dbReference type="SUPFAM" id="SSF51366">
    <property type="entry name" value="Ribulose-phoshate binding barrel"/>
    <property type="match status" value="1"/>
</dbReference>
<evidence type="ECO:0000256" key="11">
    <source>
        <dbReference type="RuleBase" id="RU003658"/>
    </source>
</evidence>
<dbReference type="RefSeq" id="WP_158366294.1">
    <property type="nucleotide sequence ID" value="NZ_CP034885.1"/>
</dbReference>
<dbReference type="HAMAP" id="MF_01014">
    <property type="entry name" value="HisA"/>
    <property type="match status" value="1"/>
</dbReference>
<evidence type="ECO:0000256" key="4">
    <source>
        <dbReference type="ARBA" id="ARBA00009667"/>
    </source>
</evidence>